<dbReference type="Proteomes" id="UP001302368">
    <property type="component" value="Chromosome"/>
</dbReference>
<organism evidence="1 2">
    <name type="scientific">Kosakonia sacchari</name>
    <dbReference type="NCBI Taxonomy" id="1158459"/>
    <lineage>
        <taxon>Bacteria</taxon>
        <taxon>Pseudomonadati</taxon>
        <taxon>Pseudomonadota</taxon>
        <taxon>Gammaproteobacteria</taxon>
        <taxon>Enterobacterales</taxon>
        <taxon>Enterobacteriaceae</taxon>
        <taxon>Kosakonia</taxon>
    </lineage>
</organism>
<sequence>MDDFLDGELSISKKDNNKTIILHVSDKEKVLIENITFKPLNFEETEILWGEDNQERLIPLKIASCKILNHQALPPEFDINDKIAKIEIKSSWSLKIIALTIGGWLPAGITPSDSQYLLDKNVFNILNTRYNNGELRESIGNDFFDLISTDKIIINPSLFMLEGNNQSYDRTKKDLAEKYEEAVSIIKKTLPNSIIPHSCEELAESTFGMLSQLYNNNIGKISFIQEIITHLYKETAIKKRHEVIETLKKIAISNNIDRKSILFIAALSAALSTPKSNPAKKIFKPKPPEEYTQKHAYNALSDFRAIDYLMWATAIDPKTKSYLCTNDKNLVRFWCAIEPTNFSFIGNRLSFNLKFKESLFGNLNDEEFQWVIDSTH</sequence>
<dbReference type="RefSeq" id="WP_305735665.1">
    <property type="nucleotide sequence ID" value="NZ_CP137744.1"/>
</dbReference>
<evidence type="ECO:0000313" key="1">
    <source>
        <dbReference type="EMBL" id="WOZ79098.1"/>
    </source>
</evidence>
<evidence type="ECO:0000313" key="2">
    <source>
        <dbReference type="Proteomes" id="UP001302368"/>
    </source>
</evidence>
<gene>
    <name evidence="1" type="ORF">Q8Y70_08650</name>
</gene>
<name>A0ABZ0MVS9_9ENTR</name>
<reference evidence="1 2" key="1">
    <citation type="submission" date="2023-10" db="EMBL/GenBank/DDBJ databases">
        <title>Genome sequencing of the isolated polysaccharide-producing bacterium Kosakonia sacchari KS2022.</title>
        <authorList>
            <person name="Yi X."/>
        </authorList>
    </citation>
    <scope>NUCLEOTIDE SEQUENCE [LARGE SCALE GENOMIC DNA]</scope>
    <source>
        <strain evidence="1 2">KS2022</strain>
    </source>
</reference>
<proteinExistence type="predicted"/>
<accession>A0ABZ0MVS9</accession>
<dbReference type="EMBL" id="CP137744">
    <property type="protein sequence ID" value="WOZ79098.1"/>
    <property type="molecule type" value="Genomic_DNA"/>
</dbReference>
<protein>
    <submittedName>
        <fullName evidence="1">Uncharacterized protein</fullName>
    </submittedName>
</protein>
<keyword evidence="2" id="KW-1185">Reference proteome</keyword>